<accession>A0A0F9JZN4</accession>
<organism evidence="1">
    <name type="scientific">marine sediment metagenome</name>
    <dbReference type="NCBI Taxonomy" id="412755"/>
    <lineage>
        <taxon>unclassified sequences</taxon>
        <taxon>metagenomes</taxon>
        <taxon>ecological metagenomes</taxon>
    </lineage>
</organism>
<feature type="non-terminal residue" evidence="1">
    <location>
        <position position="1"/>
    </location>
</feature>
<dbReference type="InterPro" id="IPR013759">
    <property type="entry name" value="Topo_IIA_B_C"/>
</dbReference>
<dbReference type="Gene3D" id="3.40.50.670">
    <property type="match status" value="1"/>
</dbReference>
<comment type="caution">
    <text evidence="1">The sequence shown here is derived from an EMBL/GenBank/DDBJ whole genome shotgun (WGS) entry which is preliminary data.</text>
</comment>
<gene>
    <name evidence="1" type="ORF">LCGC14_1696840</name>
</gene>
<dbReference type="GO" id="GO:0003677">
    <property type="term" value="F:DNA binding"/>
    <property type="evidence" value="ECO:0007669"/>
    <property type="project" value="InterPro"/>
</dbReference>
<dbReference type="GO" id="GO:0003918">
    <property type="term" value="F:DNA topoisomerase type II (double strand cut, ATP-hydrolyzing) activity"/>
    <property type="evidence" value="ECO:0007669"/>
    <property type="project" value="InterPro"/>
</dbReference>
<dbReference type="GO" id="GO:0006265">
    <property type="term" value="P:DNA topological change"/>
    <property type="evidence" value="ECO:0007669"/>
    <property type="project" value="InterPro"/>
</dbReference>
<proteinExistence type="predicted"/>
<dbReference type="AlphaFoldDB" id="A0A0F9JZN4"/>
<reference evidence="1" key="1">
    <citation type="journal article" date="2015" name="Nature">
        <title>Complex archaea that bridge the gap between prokaryotes and eukaryotes.</title>
        <authorList>
            <person name="Spang A."/>
            <person name="Saw J.H."/>
            <person name="Jorgensen S.L."/>
            <person name="Zaremba-Niedzwiedzka K."/>
            <person name="Martijn J."/>
            <person name="Lind A.E."/>
            <person name="van Eijk R."/>
            <person name="Schleper C."/>
            <person name="Guy L."/>
            <person name="Ettema T.J."/>
        </authorList>
    </citation>
    <scope>NUCLEOTIDE SEQUENCE</scope>
</reference>
<evidence type="ECO:0000313" key="1">
    <source>
        <dbReference type="EMBL" id="KKM15358.1"/>
    </source>
</evidence>
<sequence>VHYYKGLGSMERADWDMILNGDSLIPITYDKKFDETFELLFGNDTEARKAWLQVS</sequence>
<dbReference type="GO" id="GO:0005524">
    <property type="term" value="F:ATP binding"/>
    <property type="evidence" value="ECO:0007669"/>
    <property type="project" value="InterPro"/>
</dbReference>
<dbReference type="EMBL" id="LAZR01014925">
    <property type="protein sequence ID" value="KKM15358.1"/>
    <property type="molecule type" value="Genomic_DNA"/>
</dbReference>
<protein>
    <submittedName>
        <fullName evidence="1">Uncharacterized protein</fullName>
    </submittedName>
</protein>
<name>A0A0F9JZN4_9ZZZZ</name>